<comment type="caution">
    <text evidence="1">The sequence shown here is derived from an EMBL/GenBank/DDBJ whole genome shotgun (WGS) entry which is preliminary data.</text>
</comment>
<proteinExistence type="predicted"/>
<name>A0A7V8LK96_9MYCO</name>
<evidence type="ECO:0000313" key="2">
    <source>
        <dbReference type="EMBL" id="KPG30517.1"/>
    </source>
</evidence>
<organism evidence="1 3">
    <name type="scientific">Mycobacteroides immunogenum</name>
    <dbReference type="NCBI Taxonomy" id="83262"/>
    <lineage>
        <taxon>Bacteria</taxon>
        <taxon>Bacillati</taxon>
        <taxon>Actinomycetota</taxon>
        <taxon>Actinomycetes</taxon>
        <taxon>Mycobacteriales</taxon>
        <taxon>Mycobacteriaceae</taxon>
        <taxon>Mycobacteroides</taxon>
    </lineage>
</organism>
<evidence type="ECO:0000313" key="3">
    <source>
        <dbReference type="Proteomes" id="UP000037843"/>
    </source>
</evidence>
<accession>A0A7V8LK96</accession>
<evidence type="ECO:0000313" key="4">
    <source>
        <dbReference type="Proteomes" id="UP000037962"/>
    </source>
</evidence>
<gene>
    <name evidence="1" type="ORF">AN908_24825</name>
    <name evidence="2" type="ORF">AN912_19180</name>
</gene>
<dbReference type="AlphaFoldDB" id="A0A7V8LK96"/>
<dbReference type="Proteomes" id="UP000037962">
    <property type="component" value="Unassembled WGS sequence"/>
</dbReference>
<dbReference type="Proteomes" id="UP000037843">
    <property type="component" value="Unassembled WGS sequence"/>
</dbReference>
<sequence>MAGAGDDAEALVARQVELNARISARNREALDYNAHAEHLVRRQERLEARTAQYAAEELCLQRRWQELDAQVFKLARELGEKLKSCPESSERAGVIAEVISALSLDGPQAAQAAVVAVDAAFGGTGAITTTADGATVIAAGGLVVSANGTVIVRDNADED</sequence>
<reference evidence="3 4" key="1">
    <citation type="submission" date="2015-09" db="EMBL/GenBank/DDBJ databases">
        <title>Genome Sequences of Mycobacterium immunogenum Isolates, Recuperated from a Chloraminated Drinking Water Distribution System Simulator Subjected to Episodes of Nitrification.</title>
        <authorList>
            <person name="Gomez-Alvarez V."/>
            <person name="Revetta R.P."/>
        </authorList>
    </citation>
    <scope>NUCLEOTIDE SEQUENCE [LARGE SCALE GENOMIC DNA]</scope>
    <source>
        <strain evidence="1 3">H008</strain>
        <strain evidence="2 4">H076</strain>
    </source>
</reference>
<dbReference type="EMBL" id="LJFS01000026">
    <property type="protein sequence ID" value="KPG30517.1"/>
    <property type="molecule type" value="Genomic_DNA"/>
</dbReference>
<protein>
    <submittedName>
        <fullName evidence="1">Uncharacterized protein</fullName>
    </submittedName>
</protein>
<dbReference type="RefSeq" id="WP_043079234.1">
    <property type="nucleotide sequence ID" value="NZ_CP011530.1"/>
</dbReference>
<evidence type="ECO:0000313" key="1">
    <source>
        <dbReference type="EMBL" id="KPG04117.1"/>
    </source>
</evidence>
<keyword evidence="4" id="KW-1185">Reference proteome</keyword>
<dbReference type="EMBL" id="LJFO01000018">
    <property type="protein sequence ID" value="KPG04117.1"/>
    <property type="molecule type" value="Genomic_DNA"/>
</dbReference>
<dbReference type="GeneID" id="45763169"/>
<dbReference type="KEGG" id="miz:BAB75_04550"/>